<dbReference type="EMBL" id="CP032999">
    <property type="protein sequence ID" value="QCI25970.1"/>
    <property type="molecule type" value="Genomic_DNA"/>
</dbReference>
<dbReference type="PANTHER" id="PTHR11079">
    <property type="entry name" value="CYTOSINE DEAMINASE FAMILY MEMBER"/>
    <property type="match status" value="1"/>
</dbReference>
<evidence type="ECO:0000256" key="2">
    <source>
        <dbReference type="ARBA" id="ARBA00022833"/>
    </source>
</evidence>
<evidence type="ECO:0000256" key="1">
    <source>
        <dbReference type="ARBA" id="ARBA00022723"/>
    </source>
</evidence>
<dbReference type="InterPro" id="IPR002125">
    <property type="entry name" value="CMP_dCMP_dom"/>
</dbReference>
<dbReference type="NCBIfam" id="NF008113">
    <property type="entry name" value="PRK10860.1"/>
    <property type="match status" value="1"/>
</dbReference>
<dbReference type="GO" id="GO:0052717">
    <property type="term" value="F:tRNA-specific adenosine-34 deaminase activity"/>
    <property type="evidence" value="ECO:0007669"/>
    <property type="project" value="TreeGrafter"/>
</dbReference>
<dbReference type="InterPro" id="IPR016192">
    <property type="entry name" value="APOBEC/CMP_deaminase_Zn-bd"/>
</dbReference>
<reference evidence="4 5" key="1">
    <citation type="submission" date="2018-10" db="EMBL/GenBank/DDBJ databases">
        <title>Comparative functional genomics of the obligate endosymbiont Buchnera aphidicola.</title>
        <authorList>
            <person name="Chong R.A."/>
        </authorList>
    </citation>
    <scope>NUCLEOTIDE SEQUENCE [LARGE SCALE GENOMIC DNA]</scope>
    <source>
        <strain evidence="4 5">Ska</strain>
    </source>
</reference>
<name>A0A4D6YJA2_9GAMM</name>
<keyword evidence="2" id="KW-0862">Zinc</keyword>
<dbReference type="GO" id="GO:0002100">
    <property type="term" value="P:tRNA wobble adenosine to inosine editing"/>
    <property type="evidence" value="ECO:0007669"/>
    <property type="project" value="TreeGrafter"/>
</dbReference>
<organism evidence="4 5">
    <name type="scientific">Buchnera aphidicola</name>
    <name type="common">Sarucallis kahawaluokalani</name>
    <dbReference type="NCBI Taxonomy" id="1241878"/>
    <lineage>
        <taxon>Bacteria</taxon>
        <taxon>Pseudomonadati</taxon>
        <taxon>Pseudomonadota</taxon>
        <taxon>Gammaproteobacteria</taxon>
        <taxon>Enterobacterales</taxon>
        <taxon>Erwiniaceae</taxon>
        <taxon>Buchnera</taxon>
    </lineage>
</organism>
<sequence length="154" mass="17773">MDKVLGKKDYIWMQYALMLAYVAKKNGEVPVGAILVFNDYIIGTGFNCSIKNNDPTAHAEMIALKEGGKILKNYRLYNTTLYITLEPCLMCLGAIIHSRISRLVLGTKYQFKTNKIYNTNNIFTNLKNRIQIDELINCRVYTDLIKNFFKNKRC</sequence>
<evidence type="ECO:0000313" key="4">
    <source>
        <dbReference type="EMBL" id="QCI25970.1"/>
    </source>
</evidence>
<feature type="domain" description="CMP/dCMP-type deaminase" evidence="3">
    <location>
        <begin position="7"/>
        <end position="124"/>
    </location>
</feature>
<dbReference type="OrthoDB" id="9802676at2"/>
<dbReference type="PROSITE" id="PS51747">
    <property type="entry name" value="CYT_DCMP_DEAMINASES_2"/>
    <property type="match status" value="1"/>
</dbReference>
<dbReference type="GO" id="GO:0008270">
    <property type="term" value="F:zinc ion binding"/>
    <property type="evidence" value="ECO:0007669"/>
    <property type="project" value="InterPro"/>
</dbReference>
<dbReference type="CDD" id="cd01285">
    <property type="entry name" value="nucleoside_deaminase"/>
    <property type="match status" value="1"/>
</dbReference>
<evidence type="ECO:0000313" key="5">
    <source>
        <dbReference type="Proteomes" id="UP000298685"/>
    </source>
</evidence>
<evidence type="ECO:0000259" key="3">
    <source>
        <dbReference type="PROSITE" id="PS51747"/>
    </source>
</evidence>
<dbReference type="RefSeq" id="WP_158350513.1">
    <property type="nucleotide sequence ID" value="NZ_CP032999.1"/>
</dbReference>
<dbReference type="PANTHER" id="PTHR11079:SF202">
    <property type="entry name" value="TRNA-SPECIFIC ADENOSINE DEAMINASE"/>
    <property type="match status" value="1"/>
</dbReference>
<accession>A0A4D6YJA2</accession>
<dbReference type="SUPFAM" id="SSF53927">
    <property type="entry name" value="Cytidine deaminase-like"/>
    <property type="match status" value="1"/>
</dbReference>
<keyword evidence="1" id="KW-0479">Metal-binding</keyword>
<protein>
    <submittedName>
        <fullName evidence="4">tRNA-specific adenosine deaminase</fullName>
    </submittedName>
</protein>
<dbReference type="InterPro" id="IPR016193">
    <property type="entry name" value="Cytidine_deaminase-like"/>
</dbReference>
<proteinExistence type="predicted"/>
<dbReference type="Gene3D" id="3.40.140.10">
    <property type="entry name" value="Cytidine Deaminase, domain 2"/>
    <property type="match status" value="1"/>
</dbReference>
<dbReference type="Proteomes" id="UP000298685">
    <property type="component" value="Chromosome"/>
</dbReference>
<dbReference type="PROSITE" id="PS00903">
    <property type="entry name" value="CYT_DCMP_DEAMINASES_1"/>
    <property type="match status" value="1"/>
</dbReference>
<gene>
    <name evidence="4" type="ORF">D9V78_00885</name>
</gene>
<dbReference type="AlphaFoldDB" id="A0A4D6YJA2"/>
<dbReference type="Pfam" id="PF00383">
    <property type="entry name" value="dCMP_cyt_deam_1"/>
    <property type="match status" value="1"/>
</dbReference>